<evidence type="ECO:0000256" key="1">
    <source>
        <dbReference type="ARBA" id="ARBA00009670"/>
    </source>
</evidence>
<dbReference type="InterPro" id="IPR004147">
    <property type="entry name" value="ABC1_dom"/>
</dbReference>
<dbReference type="Gene3D" id="1.10.510.10">
    <property type="entry name" value="Transferase(Phosphotransferase) domain 1"/>
    <property type="match status" value="1"/>
</dbReference>
<keyword evidence="3" id="KW-1133">Transmembrane helix</keyword>
<dbReference type="EMBL" id="CP053586">
    <property type="protein sequence ID" value="WNZ21944.1"/>
    <property type="molecule type" value="Genomic_DNA"/>
</dbReference>
<dbReference type="CDD" id="cd05121">
    <property type="entry name" value="ABC1_ADCK3-like"/>
    <property type="match status" value="1"/>
</dbReference>
<dbReference type="PANTHER" id="PTHR10566:SF128">
    <property type="entry name" value="UBIB DOMAIN CONTAINING KINASE"/>
    <property type="match status" value="1"/>
</dbReference>
<gene>
    <name evidence="5" type="ORF">HJG54_03060</name>
</gene>
<keyword evidence="5" id="KW-0808">Transferase</keyword>
<evidence type="ECO:0000259" key="4">
    <source>
        <dbReference type="PROSITE" id="PS50011"/>
    </source>
</evidence>
<dbReference type="PROSITE" id="PS50011">
    <property type="entry name" value="PROTEIN_KINASE_DOM"/>
    <property type="match status" value="1"/>
</dbReference>
<evidence type="ECO:0000313" key="5">
    <source>
        <dbReference type="EMBL" id="WNZ21944.1"/>
    </source>
</evidence>
<dbReference type="AlphaFoldDB" id="A0AA97AF56"/>
<feature type="transmembrane region" description="Helical" evidence="3">
    <location>
        <begin position="64"/>
        <end position="84"/>
    </location>
</feature>
<keyword evidence="5" id="KW-0418">Kinase</keyword>
<feature type="domain" description="Protein kinase" evidence="4">
    <location>
        <begin position="168"/>
        <end position="497"/>
    </location>
</feature>
<dbReference type="GO" id="GO:0004672">
    <property type="term" value="F:protein kinase activity"/>
    <property type="evidence" value="ECO:0007669"/>
    <property type="project" value="InterPro"/>
</dbReference>
<dbReference type="InterPro" id="IPR000719">
    <property type="entry name" value="Prot_kinase_dom"/>
</dbReference>
<evidence type="ECO:0000256" key="2">
    <source>
        <dbReference type="SAM" id="MobiDB-lite"/>
    </source>
</evidence>
<feature type="region of interest" description="Disordered" evidence="2">
    <location>
        <begin position="648"/>
        <end position="669"/>
    </location>
</feature>
<dbReference type="InterPro" id="IPR011009">
    <property type="entry name" value="Kinase-like_dom_sf"/>
</dbReference>
<proteinExistence type="inferred from homology"/>
<name>A0AA97AF56_9CYAN</name>
<accession>A0AA97AF56</accession>
<keyword evidence="3" id="KW-0472">Membrane</keyword>
<organism evidence="5">
    <name type="scientific">Leptolyngbya sp. NK1-12</name>
    <dbReference type="NCBI Taxonomy" id="2547451"/>
    <lineage>
        <taxon>Bacteria</taxon>
        <taxon>Bacillati</taxon>
        <taxon>Cyanobacteriota</taxon>
        <taxon>Cyanophyceae</taxon>
        <taxon>Leptolyngbyales</taxon>
        <taxon>Leptolyngbyaceae</taxon>
        <taxon>Leptolyngbya group</taxon>
        <taxon>Leptolyngbya</taxon>
    </lineage>
</organism>
<evidence type="ECO:0000256" key="3">
    <source>
        <dbReference type="SAM" id="Phobius"/>
    </source>
</evidence>
<dbReference type="SUPFAM" id="SSF56112">
    <property type="entry name" value="Protein kinase-like (PK-like)"/>
    <property type="match status" value="1"/>
</dbReference>
<dbReference type="GO" id="GO:0005524">
    <property type="term" value="F:ATP binding"/>
    <property type="evidence" value="ECO:0007669"/>
    <property type="project" value="InterPro"/>
</dbReference>
<dbReference type="Pfam" id="PF03109">
    <property type="entry name" value="ABC1"/>
    <property type="match status" value="1"/>
</dbReference>
<keyword evidence="3" id="KW-0812">Transmembrane</keyword>
<dbReference type="PANTHER" id="PTHR10566">
    <property type="entry name" value="CHAPERONE-ACTIVITY OF BC1 COMPLEX CABC1 -RELATED"/>
    <property type="match status" value="1"/>
</dbReference>
<dbReference type="InterPro" id="IPR050154">
    <property type="entry name" value="UbiB_kinase"/>
</dbReference>
<sequence>MQTLSSSDSGTEPVPGIVVESELHPAPEEHLKSVQVNVLDPEAVAQRYDPVAIAQHYRGRFLQVWGRILSVFWIFSTFMVALWWDRRTNSVERKQPKRAAQLREILTTLGPAYIKVGQALSTRPDLVPPAYLEELAQLQDQLPPFPNEIAFRFIEEELGDSPDQIYAELSDHPLAAASLGQVYKGKLKSGETVAVKVQRPGLAQQITLDLYILRQLAVWANKNFKRIRSDLVGIMDEFGARIFEEMDYTQEGRNAERFAQLYGHLPDVYVPRIYWQYTQRRVLTMEWITGTKLTQLQEIRAQGIDAGYLVDVGVQCSLRQLLEHGFFHADPHPGNLLATPDGKLAYLDFGMMSEVKPYQRYGLIEAVVHLVNRDFDSLAQDYVKLEFLSPETDLAPIVPALASVFDNALNGTVAEINIKSITDQLSEIMYEFPFRVPAYYALIIRSLVTLEGIAINVDPNFKVLSKAYPYVAKRLLTDSSPELRASLQDLLFKNGRFRWNRLENLLRNARNSPDYDINQVLEQTLEFLLSERGAFIRDNLAEEIIKGIDAAGRNAIEQVRAQLWEWAGLEHQAPLATTEPSTLDHVMRIIDLLQETPGFDPMQLVPLIPRILVKPETHEFGQHIVNGLAQRAAARLIRELLLRTDPDLRGANDYRTPTKTPALPSRTAQ</sequence>
<dbReference type="RefSeq" id="WP_316433289.1">
    <property type="nucleotide sequence ID" value="NZ_CP053586.1"/>
</dbReference>
<reference evidence="5" key="1">
    <citation type="submission" date="2020-05" db="EMBL/GenBank/DDBJ databases">
        <authorList>
            <person name="Zhu T."/>
            <person name="Keshari N."/>
            <person name="Lu X."/>
        </authorList>
    </citation>
    <scope>NUCLEOTIDE SEQUENCE</scope>
    <source>
        <strain evidence="5">NK1-12</strain>
    </source>
</reference>
<comment type="similarity">
    <text evidence="1">Belongs to the protein kinase superfamily. ADCK protein kinase family.</text>
</comment>
<protein>
    <submittedName>
        <fullName evidence="5">AarF/ABC1/UbiB kinase family protein</fullName>
    </submittedName>
</protein>